<feature type="region of interest" description="Disordered" evidence="15">
    <location>
        <begin position="23"/>
        <end position="46"/>
    </location>
</feature>
<dbReference type="Pfam" id="PF07647">
    <property type="entry name" value="SAM_2"/>
    <property type="match status" value="1"/>
</dbReference>
<keyword evidence="9 14" id="KW-0175">Coiled coil</keyword>
<evidence type="ECO:0000256" key="4">
    <source>
        <dbReference type="ARBA" id="ARBA00022692"/>
    </source>
</evidence>
<evidence type="ECO:0000256" key="1">
    <source>
        <dbReference type="ARBA" id="ARBA00022448"/>
    </source>
</evidence>
<dbReference type="FunFam" id="1.10.287.3550:FF:000002">
    <property type="entry name" value="Stromal interaction molecule homolog"/>
    <property type="match status" value="1"/>
</dbReference>
<dbReference type="InterPro" id="IPR013761">
    <property type="entry name" value="SAM/pointed_sf"/>
</dbReference>
<dbReference type="FunFam" id="1.10.150.50:FF:000009">
    <property type="entry name" value="Stromal interaction molecule 1"/>
    <property type="match status" value="1"/>
</dbReference>
<feature type="compositionally biased region" description="Basic and acidic residues" evidence="15">
    <location>
        <begin position="23"/>
        <end position="40"/>
    </location>
</feature>
<keyword evidence="11" id="KW-0472">Membrane</keyword>
<dbReference type="PANTHER" id="PTHR15136:SF5">
    <property type="entry name" value="STROMAL INTERACTION MOLECULE HOMOLOG"/>
    <property type="match status" value="1"/>
</dbReference>
<evidence type="ECO:0000256" key="10">
    <source>
        <dbReference type="ARBA" id="ARBA00023065"/>
    </source>
</evidence>
<evidence type="ECO:0000256" key="12">
    <source>
        <dbReference type="ARBA" id="ARBA00023180"/>
    </source>
</evidence>
<dbReference type="Pfam" id="PF16533">
    <property type="entry name" value="SOAR"/>
    <property type="match status" value="1"/>
</dbReference>
<feature type="region of interest" description="Disordered" evidence="15">
    <location>
        <begin position="592"/>
        <end position="718"/>
    </location>
</feature>
<evidence type="ECO:0000256" key="16">
    <source>
        <dbReference type="SAM" id="SignalP"/>
    </source>
</evidence>
<dbReference type="GO" id="GO:0002115">
    <property type="term" value="P:store-operated calcium entry"/>
    <property type="evidence" value="ECO:0007669"/>
    <property type="project" value="TreeGrafter"/>
</dbReference>
<dbReference type="AlphaFoldDB" id="A0A1B6JRX9"/>
<feature type="domain" description="SAM" evidence="17">
    <location>
        <begin position="198"/>
        <end position="256"/>
    </location>
</feature>
<evidence type="ECO:0000259" key="17">
    <source>
        <dbReference type="PROSITE" id="PS50105"/>
    </source>
</evidence>
<dbReference type="CDD" id="cd09504">
    <property type="entry name" value="SAM_STIM-1_2-like"/>
    <property type="match status" value="1"/>
</dbReference>
<dbReference type="FunFam" id="1.20.5.340:FF:000033">
    <property type="entry name" value="Stromal interaction molecule"/>
    <property type="match status" value="1"/>
</dbReference>
<comment type="subcellular location">
    <subcellularLocation>
        <location evidence="13">Endomembrane system</location>
        <topology evidence="13">Single-pass type I membrane protein</topology>
    </subcellularLocation>
</comment>
<keyword evidence="3" id="KW-0109">Calcium transport</keyword>
<keyword evidence="8" id="KW-1133">Transmembrane helix</keyword>
<proteinExistence type="predicted"/>
<evidence type="ECO:0000256" key="11">
    <source>
        <dbReference type="ARBA" id="ARBA00023136"/>
    </source>
</evidence>
<dbReference type="InterPro" id="IPR001660">
    <property type="entry name" value="SAM"/>
</dbReference>
<feature type="coiled-coil region" evidence="14">
    <location>
        <begin position="414"/>
        <end position="448"/>
    </location>
</feature>
<evidence type="ECO:0000256" key="13">
    <source>
        <dbReference type="ARBA" id="ARBA00046288"/>
    </source>
</evidence>
<dbReference type="InterPro" id="IPR037608">
    <property type="entry name" value="STIM1/2"/>
</dbReference>
<dbReference type="PROSITE" id="PS50105">
    <property type="entry name" value="SAM_DOMAIN"/>
    <property type="match status" value="1"/>
</dbReference>
<keyword evidence="12" id="KW-0325">Glycoprotein</keyword>
<evidence type="ECO:0000256" key="15">
    <source>
        <dbReference type="SAM" id="MobiDB-lite"/>
    </source>
</evidence>
<feature type="signal peptide" evidence="16">
    <location>
        <begin position="1"/>
        <end position="19"/>
    </location>
</feature>
<dbReference type="Gene3D" id="1.10.150.50">
    <property type="entry name" value="Transcription Factor, Ets-1"/>
    <property type="match status" value="1"/>
</dbReference>
<dbReference type="PANTHER" id="PTHR15136">
    <property type="entry name" value="STROMAL INTERACTION MOLECULE HOMOLOG"/>
    <property type="match status" value="1"/>
</dbReference>
<sequence length="718" mass="80776">MLISRTAVFLVFIVINACGQQSDVKEPQSGDSSVKKEQPNLDKSSVKIGSSGFSEFKGNIPLDKSYRTYISSVNVGSFGGQALRSSSVLREAQLHSAASRAEMYAGSGESQCNDDLACLTMASMDRHGLEAIRSLHRQLDDDANGAVDLSESDEFLREELQYENGAEKRQRAFHRNDDMHISVKELWEAWVRSEVHNWTVEQTTEWLASSVELPQYVPIFIMHRVTGATLPRLAVSNMQYLSNVLGIKDPIHKQKIALKAMDVVLFGPPKDYTNYLKDLILVTLLLGALIGCWYAYRQNKNSRRHLRRMMKDMESLHKAELALENLQKELESAKQEKECATTEKQDLERRLQEQREDAGELRTSYSDLEVSQLKAEIEMLRNELQRAEGELKDCCWAPPPGLQQWLQLTHEIENKAYIKKKIAAEKQLQQAREACEKLRKKRSSLIGAFASTHGKSIDDVDRSIVEARTSLNEVTHELAERCHRWKQIELLLGFNIINNSGLAVLESLLYRNQANGRGAGLRSRMSSSQDDLDDDTSSYSPTADRGGVESQGWKESESESEKQEDDEILTSRSAANVQFTIGSELEEVVPPKLPQYARSDSGRSSARIPRWQSQDIEPLGADREATTVGPKMSASETNLEAQAIAPPRMRRTARRMDRDPSVTQSIDDDPAYSTDSNSTAAEDSDKLKSKKHKISFPKFSRKSRQTPPPSLQPLPKTT</sequence>
<dbReference type="Gene3D" id="1.10.287.3550">
    <property type="match status" value="1"/>
</dbReference>
<dbReference type="InterPro" id="IPR057835">
    <property type="entry name" value="EF-hand_STIM1/2"/>
</dbReference>
<keyword evidence="7" id="KW-0106">Calcium</keyword>
<keyword evidence="10" id="KW-0406">Ion transport</keyword>
<dbReference type="GO" id="GO:0005509">
    <property type="term" value="F:calcium ion binding"/>
    <property type="evidence" value="ECO:0007669"/>
    <property type="project" value="TreeGrafter"/>
</dbReference>
<feature type="compositionally biased region" description="Basic residues" evidence="15">
    <location>
        <begin position="688"/>
        <end position="704"/>
    </location>
</feature>
<dbReference type="SUPFAM" id="SSF47769">
    <property type="entry name" value="SAM/Pointed domain"/>
    <property type="match status" value="1"/>
</dbReference>
<evidence type="ECO:0000256" key="7">
    <source>
        <dbReference type="ARBA" id="ARBA00022837"/>
    </source>
</evidence>
<evidence type="ECO:0000256" key="2">
    <source>
        <dbReference type="ARBA" id="ARBA00022553"/>
    </source>
</evidence>
<feature type="region of interest" description="Disordered" evidence="15">
    <location>
        <begin position="518"/>
        <end position="571"/>
    </location>
</feature>
<keyword evidence="1" id="KW-0813">Transport</keyword>
<protein>
    <recommendedName>
        <fullName evidence="17">SAM domain-containing protein</fullName>
    </recommendedName>
</protein>
<name>A0A1B6JRX9_9HEMI</name>
<dbReference type="Gene3D" id="1.10.238.180">
    <property type="match status" value="1"/>
</dbReference>
<organism evidence="18">
    <name type="scientific">Homalodisca liturata</name>
    <dbReference type="NCBI Taxonomy" id="320908"/>
    <lineage>
        <taxon>Eukaryota</taxon>
        <taxon>Metazoa</taxon>
        <taxon>Ecdysozoa</taxon>
        <taxon>Arthropoda</taxon>
        <taxon>Hexapoda</taxon>
        <taxon>Insecta</taxon>
        <taxon>Pterygota</taxon>
        <taxon>Neoptera</taxon>
        <taxon>Paraneoptera</taxon>
        <taxon>Hemiptera</taxon>
        <taxon>Auchenorrhyncha</taxon>
        <taxon>Membracoidea</taxon>
        <taxon>Cicadellidae</taxon>
        <taxon>Cicadellinae</taxon>
        <taxon>Proconiini</taxon>
        <taxon>Homalodisca</taxon>
    </lineage>
</organism>
<dbReference type="EMBL" id="GECU01005755">
    <property type="protein sequence ID" value="JAT01952.1"/>
    <property type="molecule type" value="Transcribed_RNA"/>
</dbReference>
<dbReference type="SMART" id="SM00454">
    <property type="entry name" value="SAM"/>
    <property type="match status" value="1"/>
</dbReference>
<dbReference type="FunFam" id="1.10.238.180:FF:000001">
    <property type="entry name" value="Stromal interaction molecule 1"/>
    <property type="match status" value="1"/>
</dbReference>
<accession>A0A1B6JRX9</accession>
<dbReference type="InterPro" id="IPR032393">
    <property type="entry name" value="SOAR_STIM1/2"/>
</dbReference>
<dbReference type="GO" id="GO:0051049">
    <property type="term" value="P:regulation of transport"/>
    <property type="evidence" value="ECO:0007669"/>
    <property type="project" value="UniProtKB-ARBA"/>
</dbReference>
<evidence type="ECO:0000256" key="9">
    <source>
        <dbReference type="ARBA" id="ARBA00023054"/>
    </source>
</evidence>
<evidence type="ECO:0000256" key="8">
    <source>
        <dbReference type="ARBA" id="ARBA00022989"/>
    </source>
</evidence>
<feature type="chain" id="PRO_5008586059" description="SAM domain-containing protein" evidence="16">
    <location>
        <begin position="20"/>
        <end position="718"/>
    </location>
</feature>
<keyword evidence="4" id="KW-0812">Transmembrane</keyword>
<evidence type="ECO:0000256" key="3">
    <source>
        <dbReference type="ARBA" id="ARBA00022568"/>
    </source>
</evidence>
<evidence type="ECO:0000256" key="14">
    <source>
        <dbReference type="SAM" id="Coils"/>
    </source>
</evidence>
<reference evidence="18" key="1">
    <citation type="submission" date="2015-11" db="EMBL/GenBank/DDBJ databases">
        <title>De novo transcriptome assembly of four potential Pierce s Disease insect vectors from Arizona vineyards.</title>
        <authorList>
            <person name="Tassone E.E."/>
        </authorList>
    </citation>
    <scope>NUCLEOTIDE SEQUENCE</scope>
</reference>
<dbReference type="Pfam" id="PF25578">
    <property type="entry name" value="EF-hand_STIM1"/>
    <property type="match status" value="1"/>
</dbReference>
<feature type="compositionally biased region" description="Basic and acidic residues" evidence="15">
    <location>
        <begin position="552"/>
        <end position="561"/>
    </location>
</feature>
<dbReference type="GO" id="GO:0005886">
    <property type="term" value="C:plasma membrane"/>
    <property type="evidence" value="ECO:0007669"/>
    <property type="project" value="TreeGrafter"/>
</dbReference>
<dbReference type="Gene3D" id="1.20.5.340">
    <property type="match status" value="1"/>
</dbReference>
<gene>
    <name evidence="18" type="ORF">g.24335</name>
</gene>
<evidence type="ECO:0000313" key="18">
    <source>
        <dbReference type="EMBL" id="JAT01952.1"/>
    </source>
</evidence>
<keyword evidence="2" id="KW-0597">Phosphoprotein</keyword>
<keyword evidence="5" id="KW-0479">Metal-binding</keyword>
<evidence type="ECO:0000256" key="5">
    <source>
        <dbReference type="ARBA" id="ARBA00022723"/>
    </source>
</evidence>
<keyword evidence="6 16" id="KW-0732">Signal</keyword>
<feature type="coiled-coil region" evidence="14">
    <location>
        <begin position="309"/>
        <end position="390"/>
    </location>
</feature>
<dbReference type="GO" id="GO:0005783">
    <property type="term" value="C:endoplasmic reticulum"/>
    <property type="evidence" value="ECO:0007669"/>
    <property type="project" value="TreeGrafter"/>
</dbReference>
<evidence type="ECO:0000256" key="6">
    <source>
        <dbReference type="ARBA" id="ARBA00022729"/>
    </source>
</evidence>
<dbReference type="GO" id="GO:0005246">
    <property type="term" value="F:calcium channel regulator activity"/>
    <property type="evidence" value="ECO:0007669"/>
    <property type="project" value="InterPro"/>
</dbReference>
<dbReference type="CDD" id="cd11722">
    <property type="entry name" value="SOAR"/>
    <property type="match status" value="1"/>
</dbReference>
<dbReference type="GO" id="GO:0006874">
    <property type="term" value="P:intracellular calcium ion homeostasis"/>
    <property type="evidence" value="ECO:0007669"/>
    <property type="project" value="TreeGrafter"/>
</dbReference>